<dbReference type="PANTHER" id="PTHR17695">
    <property type="entry name" value="SMALL SUBUNIT PROCESSOME COMPONENT 20 HOMOLOG"/>
    <property type="match status" value="1"/>
</dbReference>
<proteinExistence type="predicted"/>
<organism evidence="1 2">
    <name type="scientific">Candida boidinii</name>
    <name type="common">Yeast</name>
    <dbReference type="NCBI Taxonomy" id="5477"/>
    <lineage>
        <taxon>Eukaryota</taxon>
        <taxon>Fungi</taxon>
        <taxon>Dikarya</taxon>
        <taxon>Ascomycota</taxon>
        <taxon>Saccharomycotina</taxon>
        <taxon>Pichiomycetes</taxon>
        <taxon>Pichiales</taxon>
        <taxon>Pichiaceae</taxon>
        <taxon>Ogataea</taxon>
        <taxon>Ogataea/Candida clade</taxon>
    </lineage>
</organism>
<dbReference type="AlphaFoldDB" id="A0A9W6TBZ5"/>
<comment type="caution">
    <text evidence="1">The sequence shown here is derived from an EMBL/GenBank/DDBJ whole genome shotgun (WGS) entry which is preliminary data.</text>
</comment>
<dbReference type="EMBL" id="BSXN01005271">
    <property type="protein sequence ID" value="GME82550.1"/>
    <property type="molecule type" value="Genomic_DNA"/>
</dbReference>
<name>A0A9W6TBZ5_CANBO</name>
<dbReference type="InterPro" id="IPR052575">
    <property type="entry name" value="SSU_processome_comp_20"/>
</dbReference>
<evidence type="ECO:0000313" key="1">
    <source>
        <dbReference type="EMBL" id="GME82550.1"/>
    </source>
</evidence>
<evidence type="ECO:0000313" key="2">
    <source>
        <dbReference type="Proteomes" id="UP001165120"/>
    </source>
</evidence>
<keyword evidence="2" id="KW-1185">Reference proteome</keyword>
<protein>
    <submittedName>
        <fullName evidence="1">Unnamed protein product</fullName>
    </submittedName>
</protein>
<reference evidence="1" key="1">
    <citation type="submission" date="2023-04" db="EMBL/GenBank/DDBJ databases">
        <title>Candida boidinii NBRC 10035.</title>
        <authorList>
            <person name="Ichikawa N."/>
            <person name="Sato H."/>
            <person name="Tonouchi N."/>
        </authorList>
    </citation>
    <scope>NUCLEOTIDE SEQUENCE</scope>
    <source>
        <strain evidence="1">NBRC 10035</strain>
    </source>
</reference>
<dbReference type="GO" id="GO:0032040">
    <property type="term" value="C:small-subunit processome"/>
    <property type="evidence" value="ECO:0007669"/>
    <property type="project" value="TreeGrafter"/>
</dbReference>
<sequence length="192" mass="22291">MKCISTILYSSKRVRDDDQEDENDNKSEEIGWELIYSSLNVLLKMTEIAEFDDLYSNKNKRLWDNVIDSLLYPHSWIRISSSKLVLEFLKRFEEKDGKDDNDIEVDDLMVQTIVSRSFRQLGAPDISEKMSTSVARLLALSSKRYIRENTKYIVETTNNDNSSEKAKAKKVYKSALEWVVSHIIINTSSSYN</sequence>
<gene>
    <name evidence="1" type="ORF">Cboi02_000679500</name>
</gene>
<dbReference type="PANTHER" id="PTHR17695:SF11">
    <property type="entry name" value="SMALL SUBUNIT PROCESSOME COMPONENT 20 HOMOLOG"/>
    <property type="match status" value="1"/>
</dbReference>
<dbReference type="Proteomes" id="UP001165120">
    <property type="component" value="Unassembled WGS sequence"/>
</dbReference>
<dbReference type="GO" id="GO:0030686">
    <property type="term" value="C:90S preribosome"/>
    <property type="evidence" value="ECO:0007669"/>
    <property type="project" value="TreeGrafter"/>
</dbReference>
<accession>A0A9W6TBZ5</accession>